<gene>
    <name evidence="2" type="ORF">PLEPLA_LOCUS30031</name>
</gene>
<sequence length="324" mass="35474">MERQISGAVMVVRWQVGRPNPGLITAKCCGEGRTWGLAETLYPGGQREASDLADMSDKVGGRARCYCTDNYLMTTKLADLMLPLLLLVKVLLRVGLLSLSMRLPAASLAGVHRPLQSQQARAVCPGGLLLATSSWVGYNSSPDGEGALSEYPSAGLILACSVLGKRFGGAARHPHQWQRSLLSADQRGKMRGRVDAERRGAVHVREGKRNLRISSLCLWPAPDFRAKPSLKRRCNRTDRNTDRQAAGWRQRPHACHDTPHAVQPHTSAPTLRTHNERSVPRITHQRQQQCEIFTQGQKVERREGNGSGGDLGGEVGGKGSRERG</sequence>
<proteinExistence type="predicted"/>
<name>A0A9N7V3V1_PLEPL</name>
<protein>
    <submittedName>
        <fullName evidence="2">Uncharacterized protein</fullName>
    </submittedName>
</protein>
<feature type="compositionally biased region" description="Gly residues" evidence="1">
    <location>
        <begin position="305"/>
        <end position="318"/>
    </location>
</feature>
<feature type="region of interest" description="Disordered" evidence="1">
    <location>
        <begin position="234"/>
        <end position="324"/>
    </location>
</feature>
<dbReference type="Proteomes" id="UP001153269">
    <property type="component" value="Unassembled WGS sequence"/>
</dbReference>
<feature type="compositionally biased region" description="Polar residues" evidence="1">
    <location>
        <begin position="285"/>
        <end position="297"/>
    </location>
</feature>
<reference evidence="2" key="1">
    <citation type="submission" date="2020-03" db="EMBL/GenBank/DDBJ databases">
        <authorList>
            <person name="Weist P."/>
        </authorList>
    </citation>
    <scope>NUCLEOTIDE SEQUENCE</scope>
</reference>
<keyword evidence="3" id="KW-1185">Reference proteome</keyword>
<dbReference type="EMBL" id="CADEAL010002835">
    <property type="protein sequence ID" value="CAB1442360.1"/>
    <property type="molecule type" value="Genomic_DNA"/>
</dbReference>
<accession>A0A9N7V3V1</accession>
<evidence type="ECO:0000256" key="1">
    <source>
        <dbReference type="SAM" id="MobiDB-lite"/>
    </source>
</evidence>
<dbReference type="AlphaFoldDB" id="A0A9N7V3V1"/>
<evidence type="ECO:0000313" key="3">
    <source>
        <dbReference type="Proteomes" id="UP001153269"/>
    </source>
</evidence>
<evidence type="ECO:0000313" key="2">
    <source>
        <dbReference type="EMBL" id="CAB1442360.1"/>
    </source>
</evidence>
<organism evidence="2 3">
    <name type="scientific">Pleuronectes platessa</name>
    <name type="common">European plaice</name>
    <dbReference type="NCBI Taxonomy" id="8262"/>
    <lineage>
        <taxon>Eukaryota</taxon>
        <taxon>Metazoa</taxon>
        <taxon>Chordata</taxon>
        <taxon>Craniata</taxon>
        <taxon>Vertebrata</taxon>
        <taxon>Euteleostomi</taxon>
        <taxon>Actinopterygii</taxon>
        <taxon>Neopterygii</taxon>
        <taxon>Teleostei</taxon>
        <taxon>Neoteleostei</taxon>
        <taxon>Acanthomorphata</taxon>
        <taxon>Carangaria</taxon>
        <taxon>Pleuronectiformes</taxon>
        <taxon>Pleuronectoidei</taxon>
        <taxon>Pleuronectidae</taxon>
        <taxon>Pleuronectes</taxon>
    </lineage>
</organism>
<comment type="caution">
    <text evidence="2">The sequence shown here is derived from an EMBL/GenBank/DDBJ whole genome shotgun (WGS) entry which is preliminary data.</text>
</comment>